<comment type="catalytic activity">
    <reaction evidence="11">
        <text>S-methyl-5'-thioadenosine + phosphate = 5-(methylsulfanyl)-alpha-D-ribose 1-phosphate + adenine</text>
        <dbReference type="Rhea" id="RHEA:11852"/>
        <dbReference type="ChEBI" id="CHEBI:16708"/>
        <dbReference type="ChEBI" id="CHEBI:17509"/>
        <dbReference type="ChEBI" id="CHEBI:43474"/>
        <dbReference type="ChEBI" id="CHEBI:58533"/>
        <dbReference type="EC" id="2.4.2.28"/>
    </reaction>
    <physiologicalReaction direction="left-to-right" evidence="11">
        <dbReference type="Rhea" id="RHEA:11853"/>
    </physiologicalReaction>
</comment>
<keyword evidence="7" id="KW-0862">Zinc</keyword>
<dbReference type="PANTHER" id="PTHR30616">
    <property type="entry name" value="UNCHARACTERIZED PROTEIN YFIH"/>
    <property type="match status" value="1"/>
</dbReference>
<evidence type="ECO:0000256" key="9">
    <source>
        <dbReference type="ARBA" id="ARBA00047989"/>
    </source>
</evidence>
<name>A0A6L7F2A9_9ACTN</name>
<comment type="caution">
    <text evidence="12">The sequence shown here is derived from an EMBL/GenBank/DDBJ whole genome shotgun (WGS) entry which is preliminary data.</text>
</comment>
<comment type="catalytic activity">
    <reaction evidence="10">
        <text>adenosine + phosphate = alpha-D-ribose 1-phosphate + adenine</text>
        <dbReference type="Rhea" id="RHEA:27642"/>
        <dbReference type="ChEBI" id="CHEBI:16335"/>
        <dbReference type="ChEBI" id="CHEBI:16708"/>
        <dbReference type="ChEBI" id="CHEBI:43474"/>
        <dbReference type="ChEBI" id="CHEBI:57720"/>
        <dbReference type="EC" id="2.4.2.1"/>
    </reaction>
    <physiologicalReaction direction="left-to-right" evidence="10">
        <dbReference type="Rhea" id="RHEA:27643"/>
    </physiologicalReaction>
</comment>
<evidence type="ECO:0000256" key="7">
    <source>
        <dbReference type="ARBA" id="ARBA00022833"/>
    </source>
</evidence>
<evidence type="ECO:0000256" key="4">
    <source>
        <dbReference type="ARBA" id="ARBA00022679"/>
    </source>
</evidence>
<dbReference type="CDD" id="cd16833">
    <property type="entry name" value="YfiH"/>
    <property type="match status" value="1"/>
</dbReference>
<sequence length="214" mass="22244">MGFTDAGLDLQGHRPGFADDLARLEAATGVTFARLSQVHGDRVVVVDRAAPPGPRDDVPEADALVTTLRGVGLMVRAADCVPLVLADAGTGVIGAAHAGRPGMALGVATRTVEAMRDLGATDIAAWIGPRVCGGCYEVPAAMREEVAERVPASRATTTWGTPSLDVGAGVRAQLEELGVAVVDLGGCTREDERYHSFRRDGAAAGRHAGVVWRR</sequence>
<gene>
    <name evidence="12" type="ORF">GRQ65_14930</name>
</gene>
<keyword evidence="13" id="KW-1185">Reference proteome</keyword>
<keyword evidence="5" id="KW-0479">Metal-binding</keyword>
<keyword evidence="8" id="KW-0186">Copper</keyword>
<comment type="function">
    <text evidence="2">Purine nucleoside enzyme that catalyzes the phosphorolysis of adenosine and inosine nucleosides, yielding D-ribose 1-phosphate and the respective free bases, adenine and hypoxanthine. Also catalyzes the phosphorolysis of S-methyl-5'-thioadenosine into adenine and S-methyl-5-thio-alpha-D-ribose 1-phosphate. Also has adenosine deaminase activity.</text>
</comment>
<dbReference type="PANTHER" id="PTHR30616:SF2">
    <property type="entry name" value="PURINE NUCLEOSIDE PHOSPHORYLASE LACC1"/>
    <property type="match status" value="1"/>
</dbReference>
<evidence type="ECO:0000313" key="12">
    <source>
        <dbReference type="EMBL" id="MXG90842.1"/>
    </source>
</evidence>
<comment type="similarity">
    <text evidence="3">Belongs to the purine nucleoside phosphorylase YfiH/LACC1 family.</text>
</comment>
<dbReference type="Gene3D" id="3.60.140.10">
    <property type="entry name" value="CNF1/YfiH-like putative cysteine hydrolases"/>
    <property type="match status" value="1"/>
</dbReference>
<keyword evidence="6" id="KW-0378">Hydrolase</keyword>
<dbReference type="Proteomes" id="UP000473325">
    <property type="component" value="Unassembled WGS sequence"/>
</dbReference>
<dbReference type="Pfam" id="PF02578">
    <property type="entry name" value="Cu-oxidase_4"/>
    <property type="match status" value="1"/>
</dbReference>
<dbReference type="SUPFAM" id="SSF64438">
    <property type="entry name" value="CNF1/YfiH-like putative cysteine hydrolases"/>
    <property type="match status" value="1"/>
</dbReference>
<evidence type="ECO:0000256" key="5">
    <source>
        <dbReference type="ARBA" id="ARBA00022723"/>
    </source>
</evidence>
<evidence type="ECO:0000256" key="1">
    <source>
        <dbReference type="ARBA" id="ARBA00000553"/>
    </source>
</evidence>
<evidence type="ECO:0000256" key="10">
    <source>
        <dbReference type="ARBA" id="ARBA00048968"/>
    </source>
</evidence>
<dbReference type="EMBL" id="WUEK01000009">
    <property type="protein sequence ID" value="MXG90842.1"/>
    <property type="molecule type" value="Genomic_DNA"/>
</dbReference>
<evidence type="ECO:0000256" key="3">
    <source>
        <dbReference type="ARBA" id="ARBA00007353"/>
    </source>
</evidence>
<dbReference type="InterPro" id="IPR003730">
    <property type="entry name" value="Cu_polyphenol_OxRdtase"/>
</dbReference>
<evidence type="ECO:0000256" key="6">
    <source>
        <dbReference type="ARBA" id="ARBA00022801"/>
    </source>
</evidence>
<accession>A0A6L7F2A9</accession>
<organism evidence="12 13">
    <name type="scientific">Nocardioides flavescens</name>
    <dbReference type="NCBI Taxonomy" id="2691959"/>
    <lineage>
        <taxon>Bacteria</taxon>
        <taxon>Bacillati</taxon>
        <taxon>Actinomycetota</taxon>
        <taxon>Actinomycetes</taxon>
        <taxon>Propionibacteriales</taxon>
        <taxon>Nocardioidaceae</taxon>
        <taxon>Nocardioides</taxon>
    </lineage>
</organism>
<evidence type="ECO:0000256" key="11">
    <source>
        <dbReference type="ARBA" id="ARBA00049893"/>
    </source>
</evidence>
<evidence type="ECO:0000313" key="13">
    <source>
        <dbReference type="Proteomes" id="UP000473325"/>
    </source>
</evidence>
<comment type="catalytic activity">
    <reaction evidence="1">
        <text>inosine + phosphate = alpha-D-ribose 1-phosphate + hypoxanthine</text>
        <dbReference type="Rhea" id="RHEA:27646"/>
        <dbReference type="ChEBI" id="CHEBI:17368"/>
        <dbReference type="ChEBI" id="CHEBI:17596"/>
        <dbReference type="ChEBI" id="CHEBI:43474"/>
        <dbReference type="ChEBI" id="CHEBI:57720"/>
        <dbReference type="EC" id="2.4.2.1"/>
    </reaction>
    <physiologicalReaction direction="left-to-right" evidence="1">
        <dbReference type="Rhea" id="RHEA:27647"/>
    </physiologicalReaction>
</comment>
<dbReference type="GO" id="GO:0016787">
    <property type="term" value="F:hydrolase activity"/>
    <property type="evidence" value="ECO:0007669"/>
    <property type="project" value="UniProtKB-KW"/>
</dbReference>
<dbReference type="AlphaFoldDB" id="A0A6L7F2A9"/>
<evidence type="ECO:0000256" key="8">
    <source>
        <dbReference type="ARBA" id="ARBA00023008"/>
    </source>
</evidence>
<dbReference type="GO" id="GO:0005507">
    <property type="term" value="F:copper ion binding"/>
    <property type="evidence" value="ECO:0007669"/>
    <property type="project" value="TreeGrafter"/>
</dbReference>
<dbReference type="GO" id="GO:0017061">
    <property type="term" value="F:S-methyl-5-thioadenosine phosphorylase activity"/>
    <property type="evidence" value="ECO:0007669"/>
    <property type="project" value="UniProtKB-EC"/>
</dbReference>
<evidence type="ECO:0000256" key="2">
    <source>
        <dbReference type="ARBA" id="ARBA00003215"/>
    </source>
</evidence>
<keyword evidence="4" id="KW-0808">Transferase</keyword>
<dbReference type="InterPro" id="IPR038371">
    <property type="entry name" value="Cu_polyphenol_OxRdtase_sf"/>
</dbReference>
<reference evidence="12 13" key="1">
    <citation type="submission" date="2019-12" db="EMBL/GenBank/DDBJ databases">
        <authorList>
            <person name="Kun Z."/>
        </authorList>
    </citation>
    <scope>NUCLEOTIDE SEQUENCE [LARGE SCALE GENOMIC DNA]</scope>
    <source>
        <strain evidence="12 13">YIM 123512</strain>
    </source>
</reference>
<protein>
    <submittedName>
        <fullName evidence="12">Laccase</fullName>
    </submittedName>
</protein>
<proteinExistence type="inferred from homology"/>
<dbReference type="InterPro" id="IPR011324">
    <property type="entry name" value="Cytotoxic_necrot_fac-like_cat"/>
</dbReference>
<comment type="catalytic activity">
    <reaction evidence="9">
        <text>adenosine + H2O + H(+) = inosine + NH4(+)</text>
        <dbReference type="Rhea" id="RHEA:24408"/>
        <dbReference type="ChEBI" id="CHEBI:15377"/>
        <dbReference type="ChEBI" id="CHEBI:15378"/>
        <dbReference type="ChEBI" id="CHEBI:16335"/>
        <dbReference type="ChEBI" id="CHEBI:17596"/>
        <dbReference type="ChEBI" id="CHEBI:28938"/>
        <dbReference type="EC" id="3.5.4.4"/>
    </reaction>
    <physiologicalReaction direction="left-to-right" evidence="9">
        <dbReference type="Rhea" id="RHEA:24409"/>
    </physiologicalReaction>
</comment>